<dbReference type="PROSITE" id="PS00518">
    <property type="entry name" value="ZF_RING_1"/>
    <property type="match status" value="1"/>
</dbReference>
<evidence type="ECO:0000256" key="4">
    <source>
        <dbReference type="PROSITE-ProRule" id="PRU00175"/>
    </source>
</evidence>
<dbReference type="GO" id="GO:0008270">
    <property type="term" value="F:zinc ion binding"/>
    <property type="evidence" value="ECO:0007669"/>
    <property type="project" value="UniProtKB-KW"/>
</dbReference>
<dbReference type="AlphaFoldDB" id="A0AAD4QR68"/>
<evidence type="ECO:0000259" key="6">
    <source>
        <dbReference type="PROSITE" id="PS50089"/>
    </source>
</evidence>
<dbReference type="GO" id="GO:0004842">
    <property type="term" value="F:ubiquitin-protein transferase activity"/>
    <property type="evidence" value="ECO:0007669"/>
    <property type="project" value="InterPro"/>
</dbReference>
<reference evidence="7" key="1">
    <citation type="journal article" date="2022" name="New Phytol.">
        <title>Evolutionary transition to the ectomycorrhizal habit in the genomes of a hyperdiverse lineage of mushroom-forming fungi.</title>
        <authorList>
            <person name="Looney B."/>
            <person name="Miyauchi S."/>
            <person name="Morin E."/>
            <person name="Drula E."/>
            <person name="Courty P.E."/>
            <person name="Kohler A."/>
            <person name="Kuo A."/>
            <person name="LaButti K."/>
            <person name="Pangilinan J."/>
            <person name="Lipzen A."/>
            <person name="Riley R."/>
            <person name="Andreopoulos W."/>
            <person name="He G."/>
            <person name="Johnson J."/>
            <person name="Nolan M."/>
            <person name="Tritt A."/>
            <person name="Barry K.W."/>
            <person name="Grigoriev I.V."/>
            <person name="Nagy L.G."/>
            <person name="Hibbett D."/>
            <person name="Henrissat B."/>
            <person name="Matheny P.B."/>
            <person name="Labbe J."/>
            <person name="Martin F.M."/>
        </authorList>
    </citation>
    <scope>NUCLEOTIDE SEQUENCE</scope>
    <source>
        <strain evidence="7">BPL690</strain>
    </source>
</reference>
<dbReference type="Proteomes" id="UP001203297">
    <property type="component" value="Unassembled WGS sequence"/>
</dbReference>
<dbReference type="InterPro" id="IPR013083">
    <property type="entry name" value="Znf_RING/FYVE/PHD"/>
</dbReference>
<evidence type="ECO:0000256" key="2">
    <source>
        <dbReference type="ARBA" id="ARBA00022771"/>
    </source>
</evidence>
<dbReference type="Pfam" id="PF13639">
    <property type="entry name" value="zf-RING_2"/>
    <property type="match status" value="1"/>
</dbReference>
<keyword evidence="3" id="KW-0862">Zinc</keyword>
<dbReference type="InterPro" id="IPR037381">
    <property type="entry name" value="RFWD3"/>
</dbReference>
<dbReference type="GO" id="GO:0016567">
    <property type="term" value="P:protein ubiquitination"/>
    <property type="evidence" value="ECO:0007669"/>
    <property type="project" value="InterPro"/>
</dbReference>
<sequence length="214" mass="24963">MPLNLLMEGLDADCAICMNSFKFEGMCSLPCGHTYCWSCIEELFERSFTGDDVSKCPECRHEFELEDVRRLFIKSCSSSNNSTLQRNSSSSYSPTERDGFIRHATHIAKRLRKMDAESPAQSMKTAVDIIEHVAIVECKEAQEILWKAVREFWLRLVPFFEQWDQCKELRNRLPSLEERLNVLDQTCSRLQLEVESERNQTQQLLEKLENRDGR</sequence>
<evidence type="ECO:0000313" key="8">
    <source>
        <dbReference type="Proteomes" id="UP001203297"/>
    </source>
</evidence>
<name>A0AAD4QR68_9AGAM</name>
<keyword evidence="2 4" id="KW-0863">Zinc-finger</keyword>
<dbReference type="InterPro" id="IPR017907">
    <property type="entry name" value="Znf_RING_CS"/>
</dbReference>
<gene>
    <name evidence="7" type="ORF">B0F90DRAFT_929774</name>
</gene>
<dbReference type="SUPFAM" id="SSF57850">
    <property type="entry name" value="RING/U-box"/>
    <property type="match status" value="1"/>
</dbReference>
<keyword evidence="5" id="KW-0175">Coiled coil</keyword>
<organism evidence="7 8">
    <name type="scientific">Multifurca ochricompacta</name>
    <dbReference type="NCBI Taxonomy" id="376703"/>
    <lineage>
        <taxon>Eukaryota</taxon>
        <taxon>Fungi</taxon>
        <taxon>Dikarya</taxon>
        <taxon>Basidiomycota</taxon>
        <taxon>Agaricomycotina</taxon>
        <taxon>Agaricomycetes</taxon>
        <taxon>Russulales</taxon>
        <taxon>Russulaceae</taxon>
        <taxon>Multifurca</taxon>
    </lineage>
</organism>
<dbReference type="PROSITE" id="PS50089">
    <property type="entry name" value="ZF_RING_2"/>
    <property type="match status" value="1"/>
</dbReference>
<dbReference type="PANTHER" id="PTHR16047">
    <property type="entry name" value="RFWD3 PROTEIN"/>
    <property type="match status" value="1"/>
</dbReference>
<feature type="coiled-coil region" evidence="5">
    <location>
        <begin position="166"/>
        <end position="211"/>
    </location>
</feature>
<proteinExistence type="predicted"/>
<comment type="caution">
    <text evidence="7">The sequence shown here is derived from an EMBL/GenBank/DDBJ whole genome shotgun (WGS) entry which is preliminary data.</text>
</comment>
<accession>A0AAD4QR68</accession>
<evidence type="ECO:0000256" key="3">
    <source>
        <dbReference type="ARBA" id="ARBA00022833"/>
    </source>
</evidence>
<dbReference type="Gene3D" id="3.30.40.10">
    <property type="entry name" value="Zinc/RING finger domain, C3HC4 (zinc finger)"/>
    <property type="match status" value="1"/>
</dbReference>
<dbReference type="GO" id="GO:0036297">
    <property type="term" value="P:interstrand cross-link repair"/>
    <property type="evidence" value="ECO:0007669"/>
    <property type="project" value="InterPro"/>
</dbReference>
<dbReference type="InterPro" id="IPR001841">
    <property type="entry name" value="Znf_RING"/>
</dbReference>
<protein>
    <recommendedName>
        <fullName evidence="6">RING-type domain-containing protein</fullName>
    </recommendedName>
</protein>
<evidence type="ECO:0000256" key="5">
    <source>
        <dbReference type="SAM" id="Coils"/>
    </source>
</evidence>
<feature type="domain" description="RING-type" evidence="6">
    <location>
        <begin position="14"/>
        <end position="60"/>
    </location>
</feature>
<dbReference type="EMBL" id="WTXG01000004">
    <property type="protein sequence ID" value="KAI0305834.1"/>
    <property type="molecule type" value="Genomic_DNA"/>
</dbReference>
<keyword evidence="1" id="KW-0479">Metal-binding</keyword>
<dbReference type="SMART" id="SM00184">
    <property type="entry name" value="RING"/>
    <property type="match status" value="1"/>
</dbReference>
<dbReference type="PANTHER" id="PTHR16047:SF7">
    <property type="entry name" value="E3 UBIQUITIN-PROTEIN LIGASE RFWD3"/>
    <property type="match status" value="1"/>
</dbReference>
<evidence type="ECO:0000313" key="7">
    <source>
        <dbReference type="EMBL" id="KAI0305834.1"/>
    </source>
</evidence>
<keyword evidence="8" id="KW-1185">Reference proteome</keyword>
<evidence type="ECO:0000256" key="1">
    <source>
        <dbReference type="ARBA" id="ARBA00022723"/>
    </source>
</evidence>
<dbReference type="GO" id="GO:0005634">
    <property type="term" value="C:nucleus"/>
    <property type="evidence" value="ECO:0007669"/>
    <property type="project" value="InterPro"/>
</dbReference>